<gene>
    <name evidence="1" type="ORF">PLOB_00024845</name>
</gene>
<sequence>IHLLQRRVNPGRMYQQNNDRISYEELLAFDQNIDQLRAFTERDVKWSNMKDFSGKVIDPKTTGNGDITLYVERFEEDVKKRNSVDHDRRLSLKKETKVRVQGRFYEALDLHFYHCYRNTHPERRMAICEEIERKIVIDDVTLTRFREHLSLEEILNTWVV</sequence>
<feature type="non-terminal residue" evidence="1">
    <location>
        <position position="1"/>
    </location>
</feature>
<evidence type="ECO:0000313" key="2">
    <source>
        <dbReference type="Proteomes" id="UP001159405"/>
    </source>
</evidence>
<reference evidence="1 2" key="1">
    <citation type="submission" date="2022-05" db="EMBL/GenBank/DDBJ databases">
        <authorList>
            <consortium name="Genoscope - CEA"/>
            <person name="William W."/>
        </authorList>
    </citation>
    <scope>NUCLEOTIDE SEQUENCE [LARGE SCALE GENOMIC DNA]</scope>
</reference>
<dbReference type="Proteomes" id="UP001159405">
    <property type="component" value="Unassembled WGS sequence"/>
</dbReference>
<comment type="caution">
    <text evidence="1">The sequence shown here is derived from an EMBL/GenBank/DDBJ whole genome shotgun (WGS) entry which is preliminary data.</text>
</comment>
<accession>A0ABN8MTD2</accession>
<proteinExistence type="predicted"/>
<evidence type="ECO:0000313" key="1">
    <source>
        <dbReference type="EMBL" id="CAH3034939.1"/>
    </source>
</evidence>
<protein>
    <submittedName>
        <fullName evidence="1">Uncharacterized protein</fullName>
    </submittedName>
</protein>
<name>A0ABN8MTD2_9CNID</name>
<dbReference type="EMBL" id="CALNXK010000003">
    <property type="protein sequence ID" value="CAH3034939.1"/>
    <property type="molecule type" value="Genomic_DNA"/>
</dbReference>
<organism evidence="1 2">
    <name type="scientific">Porites lobata</name>
    <dbReference type="NCBI Taxonomy" id="104759"/>
    <lineage>
        <taxon>Eukaryota</taxon>
        <taxon>Metazoa</taxon>
        <taxon>Cnidaria</taxon>
        <taxon>Anthozoa</taxon>
        <taxon>Hexacorallia</taxon>
        <taxon>Scleractinia</taxon>
        <taxon>Fungiina</taxon>
        <taxon>Poritidae</taxon>
        <taxon>Porites</taxon>
    </lineage>
</organism>
<keyword evidence="2" id="KW-1185">Reference proteome</keyword>